<comment type="cofactor">
    <cofactor evidence="3">
        <name>Zn(2+)</name>
        <dbReference type="ChEBI" id="CHEBI:29105"/>
    </cofactor>
</comment>
<feature type="binding site" evidence="3">
    <location>
        <position position="279"/>
    </location>
    <ligand>
        <name>Zn(2+)</name>
        <dbReference type="ChEBI" id="CHEBI:29105"/>
    </ligand>
</feature>
<sequence length="362" mass="38029">MSNRLSKLLSQHPLLLADGATGTNFFAAGLQTGDAPEMWNVEQPEKVRELQQAFVDAGSDIILTNTFGGTRNRLKLHQAQDRVREINMAAAEITCSVARNAGREVVVAGSMGPTGDLFVPLGELTMEQGIAAFTEQAEALAEGGVDVLWIETISAVEEVQAAVTAAAATGLPVVCTFSFDTNGRTMMGVTPGQVATLMQNLASLPVAYGGNCGVGAAELVAAISNMAETAQPDDVLIAKSNCGIPEYVDGAIRYNGTPELMADYVQIVADAGARIIGGCCGTSPEHLRAMRNAMDNYVKGEKPSLDNIIARLGQISTGAEEQHRSGPLGEKPAVQSADKGRRRRGRDPKRKAADDGSFPGGE</sequence>
<organism evidence="6 7">
    <name type="scientific">Denitrobaculum tricleocarpae</name>
    <dbReference type="NCBI Taxonomy" id="2591009"/>
    <lineage>
        <taxon>Bacteria</taxon>
        <taxon>Pseudomonadati</taxon>
        <taxon>Pseudomonadota</taxon>
        <taxon>Alphaproteobacteria</taxon>
        <taxon>Rhodospirillales</taxon>
        <taxon>Rhodospirillaceae</taxon>
        <taxon>Denitrobaculum</taxon>
    </lineage>
</organism>
<dbReference type="GO" id="GO:0005829">
    <property type="term" value="C:cytosol"/>
    <property type="evidence" value="ECO:0007669"/>
    <property type="project" value="TreeGrafter"/>
</dbReference>
<keyword evidence="7" id="KW-1185">Reference proteome</keyword>
<evidence type="ECO:0000259" key="5">
    <source>
        <dbReference type="PROSITE" id="PS50970"/>
    </source>
</evidence>
<dbReference type="PROSITE" id="PS50970">
    <property type="entry name" value="HCY"/>
    <property type="match status" value="1"/>
</dbReference>
<dbReference type="PANTHER" id="PTHR45833">
    <property type="entry name" value="METHIONINE SYNTHASE"/>
    <property type="match status" value="1"/>
</dbReference>
<comment type="caution">
    <text evidence="6">The sequence shown here is derived from an EMBL/GenBank/DDBJ whole genome shotgun (WGS) entry which is preliminary data.</text>
</comment>
<gene>
    <name evidence="6" type="primary">bmt</name>
    <name evidence="6" type="ORF">FKG95_19530</name>
</gene>
<name>A0A545TKK2_9PROT</name>
<dbReference type="SUPFAM" id="SSF82282">
    <property type="entry name" value="Homocysteine S-methyltransferase"/>
    <property type="match status" value="1"/>
</dbReference>
<keyword evidence="3" id="KW-0479">Metal-binding</keyword>
<dbReference type="InterPro" id="IPR036589">
    <property type="entry name" value="HCY_dom_sf"/>
</dbReference>
<dbReference type="OrthoDB" id="9803687at2"/>
<dbReference type="Proteomes" id="UP000315252">
    <property type="component" value="Unassembled WGS sequence"/>
</dbReference>
<dbReference type="PANTHER" id="PTHR45833:SF2">
    <property type="entry name" value="BIFUNCTIONAL HOMOCYSTEINE S-METHYLTRANSFERASE_5,10-METHYLENETETRAHYDROFOLATE REDUCTASE"/>
    <property type="match status" value="1"/>
</dbReference>
<evidence type="ECO:0000256" key="2">
    <source>
        <dbReference type="ARBA" id="ARBA00022679"/>
    </source>
</evidence>
<protein>
    <submittedName>
        <fullName evidence="6">Betaine--homocysteine S-methyltransferase</fullName>
        <ecNumber evidence="6">2.1.1.5</ecNumber>
    </submittedName>
</protein>
<dbReference type="GO" id="GO:0008705">
    <property type="term" value="F:methionine synthase activity"/>
    <property type="evidence" value="ECO:0007669"/>
    <property type="project" value="TreeGrafter"/>
</dbReference>
<dbReference type="RefSeq" id="WP_142898097.1">
    <property type="nucleotide sequence ID" value="NZ_ML660058.1"/>
</dbReference>
<dbReference type="EC" id="2.1.1.5" evidence="6"/>
<feature type="compositionally biased region" description="Basic residues" evidence="4">
    <location>
        <begin position="340"/>
        <end position="349"/>
    </location>
</feature>
<dbReference type="GO" id="GO:0032259">
    <property type="term" value="P:methylation"/>
    <property type="evidence" value="ECO:0007669"/>
    <property type="project" value="UniProtKB-KW"/>
</dbReference>
<dbReference type="GO" id="GO:0046872">
    <property type="term" value="F:metal ion binding"/>
    <property type="evidence" value="ECO:0007669"/>
    <property type="project" value="UniProtKB-KW"/>
</dbReference>
<dbReference type="EMBL" id="VHSH01000007">
    <property type="protein sequence ID" value="TQV77754.1"/>
    <property type="molecule type" value="Genomic_DNA"/>
</dbReference>
<dbReference type="Gene3D" id="3.20.20.330">
    <property type="entry name" value="Homocysteine-binding-like domain"/>
    <property type="match status" value="1"/>
</dbReference>
<dbReference type="Pfam" id="PF02574">
    <property type="entry name" value="S-methyl_trans"/>
    <property type="match status" value="1"/>
</dbReference>
<keyword evidence="2 3" id="KW-0808">Transferase</keyword>
<evidence type="ECO:0000256" key="3">
    <source>
        <dbReference type="PROSITE-ProRule" id="PRU00333"/>
    </source>
</evidence>
<evidence type="ECO:0000256" key="1">
    <source>
        <dbReference type="ARBA" id="ARBA00022603"/>
    </source>
</evidence>
<keyword evidence="3" id="KW-0862">Zinc</keyword>
<feature type="binding site" evidence="3">
    <location>
        <position position="280"/>
    </location>
    <ligand>
        <name>Zn(2+)</name>
        <dbReference type="ChEBI" id="CHEBI:29105"/>
    </ligand>
</feature>
<evidence type="ECO:0000313" key="6">
    <source>
        <dbReference type="EMBL" id="TQV77754.1"/>
    </source>
</evidence>
<feature type="region of interest" description="Disordered" evidence="4">
    <location>
        <begin position="318"/>
        <end position="362"/>
    </location>
</feature>
<dbReference type="InterPro" id="IPR050554">
    <property type="entry name" value="Met_Synthase/Corrinoid"/>
</dbReference>
<proteinExistence type="predicted"/>
<evidence type="ECO:0000256" key="4">
    <source>
        <dbReference type="SAM" id="MobiDB-lite"/>
    </source>
</evidence>
<dbReference type="AlphaFoldDB" id="A0A545TKK2"/>
<dbReference type="GO" id="GO:0047150">
    <property type="term" value="F:betaine-homocysteine S-methyltransferase activity"/>
    <property type="evidence" value="ECO:0007669"/>
    <property type="project" value="UniProtKB-EC"/>
</dbReference>
<reference evidence="6 7" key="1">
    <citation type="submission" date="2019-06" db="EMBL/GenBank/DDBJ databases">
        <title>Whole genome sequence for Rhodospirillaceae sp. R148.</title>
        <authorList>
            <person name="Wang G."/>
        </authorList>
    </citation>
    <scope>NUCLEOTIDE SEQUENCE [LARGE SCALE GENOMIC DNA]</scope>
    <source>
        <strain evidence="6 7">R148</strain>
    </source>
</reference>
<accession>A0A545TKK2</accession>
<feature type="binding site" evidence="3">
    <location>
        <position position="212"/>
    </location>
    <ligand>
        <name>Zn(2+)</name>
        <dbReference type="ChEBI" id="CHEBI:29105"/>
    </ligand>
</feature>
<feature type="domain" description="Hcy-binding" evidence="5">
    <location>
        <begin position="3"/>
        <end position="294"/>
    </location>
</feature>
<dbReference type="NCBIfam" id="NF005718">
    <property type="entry name" value="PRK07534.1"/>
    <property type="match status" value="1"/>
</dbReference>
<evidence type="ECO:0000313" key="7">
    <source>
        <dbReference type="Proteomes" id="UP000315252"/>
    </source>
</evidence>
<dbReference type="InterPro" id="IPR003726">
    <property type="entry name" value="HCY_dom"/>
</dbReference>
<keyword evidence="1 3" id="KW-0489">Methyltransferase</keyword>